<gene>
    <name evidence="2" type="ORF">NFG58_11350</name>
</gene>
<evidence type="ECO:0000313" key="2">
    <source>
        <dbReference type="EMBL" id="XBO69233.1"/>
    </source>
</evidence>
<name>A0AAU7KDG6_9GAMM</name>
<proteinExistence type="predicted"/>
<evidence type="ECO:0000256" key="1">
    <source>
        <dbReference type="SAM" id="SignalP"/>
    </source>
</evidence>
<feature type="signal peptide" evidence="1">
    <location>
        <begin position="1"/>
        <end position="23"/>
    </location>
</feature>
<organism evidence="2">
    <name type="scientific">Halomonas sp. RT37</name>
    <dbReference type="NCBI Taxonomy" id="2950872"/>
    <lineage>
        <taxon>Bacteria</taxon>
        <taxon>Pseudomonadati</taxon>
        <taxon>Pseudomonadota</taxon>
        <taxon>Gammaproteobacteria</taxon>
        <taxon>Oceanospirillales</taxon>
        <taxon>Halomonadaceae</taxon>
        <taxon>Halomonas</taxon>
    </lineage>
</organism>
<dbReference type="RefSeq" id="WP_348826524.1">
    <property type="nucleotide sequence ID" value="NZ_CP098827.1"/>
</dbReference>
<protein>
    <recommendedName>
        <fullName evidence="3">Lipoprotein</fullName>
    </recommendedName>
</protein>
<feature type="chain" id="PRO_5043694681" description="Lipoprotein" evidence="1">
    <location>
        <begin position="24"/>
        <end position="137"/>
    </location>
</feature>
<dbReference type="EMBL" id="CP098827">
    <property type="protein sequence ID" value="XBO69233.1"/>
    <property type="molecule type" value="Genomic_DNA"/>
</dbReference>
<sequence>MKGWLTLAAAALLAGCATSPIPAEQADHVPDERLMLHQETPTGPYGTLTVTRDTGITGSACNARLSIDGELAAEIAVGETASFFLSPGEHVLGVITGVGLCPERLKETAATIIEGEAKRYRISLDLNGSIDLSRTAF</sequence>
<dbReference type="PROSITE" id="PS51257">
    <property type="entry name" value="PROKAR_LIPOPROTEIN"/>
    <property type="match status" value="1"/>
</dbReference>
<accession>A0AAU7KDG6</accession>
<keyword evidence="1" id="KW-0732">Signal</keyword>
<reference evidence="2" key="1">
    <citation type="submission" date="2022-06" db="EMBL/GenBank/DDBJ databases">
        <title>A novel DMS-producing enzyme.</title>
        <authorList>
            <person name="Zhang Y."/>
        </authorList>
    </citation>
    <scope>NUCLEOTIDE SEQUENCE</scope>
    <source>
        <strain evidence="2">RT37</strain>
    </source>
</reference>
<dbReference type="AlphaFoldDB" id="A0AAU7KDG6"/>
<evidence type="ECO:0008006" key="3">
    <source>
        <dbReference type="Google" id="ProtNLM"/>
    </source>
</evidence>